<dbReference type="Proteomes" id="UP000663882">
    <property type="component" value="Unassembled WGS sequence"/>
</dbReference>
<dbReference type="EMBL" id="CAJNOU010002021">
    <property type="protein sequence ID" value="CAF1281520.1"/>
    <property type="molecule type" value="Genomic_DNA"/>
</dbReference>
<evidence type="ECO:0000313" key="6">
    <source>
        <dbReference type="EMBL" id="CAF3832082.1"/>
    </source>
</evidence>
<dbReference type="PANTHER" id="PTHR12993:SF11">
    <property type="entry name" value="N-ACETYLGLUCOSAMINYL-PHOSPHATIDYLINOSITOL DE-N-ACETYLASE"/>
    <property type="match status" value="1"/>
</dbReference>
<gene>
    <name evidence="7" type="ORF">FNK824_LOCUS21214</name>
    <name evidence="6" type="ORF">OTI717_LOCUS20052</name>
    <name evidence="4" type="ORF">RFH988_LOCUS22374</name>
    <name evidence="5" type="ORF">SEV965_LOCUS25280</name>
</gene>
<name>A0A814TLH7_9BILA</name>
<dbReference type="GO" id="GO:0000225">
    <property type="term" value="F:N-acetylglucosaminylphosphatidylinositol deacetylase activity"/>
    <property type="evidence" value="ECO:0007669"/>
    <property type="project" value="UniProtKB-EC"/>
</dbReference>
<dbReference type="SUPFAM" id="SSF102588">
    <property type="entry name" value="LmbE-like"/>
    <property type="match status" value="1"/>
</dbReference>
<evidence type="ECO:0000313" key="5">
    <source>
        <dbReference type="EMBL" id="CAF1281520.1"/>
    </source>
</evidence>
<dbReference type="InterPro" id="IPR024078">
    <property type="entry name" value="LmbE-like_dom_sf"/>
</dbReference>
<dbReference type="GO" id="GO:0005783">
    <property type="term" value="C:endoplasmic reticulum"/>
    <property type="evidence" value="ECO:0007669"/>
    <property type="project" value="TreeGrafter"/>
</dbReference>
<organism evidence="4 8">
    <name type="scientific">Rotaria sordida</name>
    <dbReference type="NCBI Taxonomy" id="392033"/>
    <lineage>
        <taxon>Eukaryota</taxon>
        <taxon>Metazoa</taxon>
        <taxon>Spiralia</taxon>
        <taxon>Gnathifera</taxon>
        <taxon>Rotifera</taxon>
        <taxon>Eurotatoria</taxon>
        <taxon>Bdelloidea</taxon>
        <taxon>Philodinida</taxon>
        <taxon>Philodinidae</taxon>
        <taxon>Rotaria</taxon>
    </lineage>
</organism>
<dbReference type="EMBL" id="CAJOBE010004042">
    <property type="protein sequence ID" value="CAF3913360.1"/>
    <property type="molecule type" value="Genomic_DNA"/>
</dbReference>
<protein>
    <recommendedName>
        <fullName evidence="2">N-acetylglucosaminylphosphatidylinositol deacetylase</fullName>
        <ecNumber evidence="2">3.5.1.89</ecNumber>
    </recommendedName>
</protein>
<comment type="similarity">
    <text evidence="1">Belongs to the PIGL family.</text>
</comment>
<evidence type="ECO:0000313" key="4">
    <source>
        <dbReference type="EMBL" id="CAF1159752.1"/>
    </source>
</evidence>
<dbReference type="OrthoDB" id="10019817at2759"/>
<dbReference type="EC" id="3.5.1.89" evidence="2"/>
<feature type="chain" id="PRO_5036226014" description="N-acetylglucosaminylphosphatidylinositol deacetylase" evidence="3">
    <location>
        <begin position="17"/>
        <end position="294"/>
    </location>
</feature>
<dbReference type="Proteomes" id="UP000663823">
    <property type="component" value="Unassembled WGS sequence"/>
</dbReference>
<evidence type="ECO:0000256" key="1">
    <source>
        <dbReference type="ARBA" id="ARBA00006066"/>
    </source>
</evidence>
<evidence type="ECO:0000256" key="3">
    <source>
        <dbReference type="SAM" id="SignalP"/>
    </source>
</evidence>
<evidence type="ECO:0000313" key="7">
    <source>
        <dbReference type="EMBL" id="CAF3913360.1"/>
    </source>
</evidence>
<dbReference type="AlphaFoldDB" id="A0A814TLH7"/>
<dbReference type="InterPro" id="IPR003737">
    <property type="entry name" value="GlcNAc_PI_deacetylase-related"/>
</dbReference>
<proteinExistence type="inferred from homology"/>
<sequence length="294" mass="33397">MAITLTAVLAVLVVIAHPDDETLFGGFIHALTHKLNASVDLICVTNGEGGYAHAEASEPLYNNLKLSTESIGRKHLPRIRQQELFGSGRILGIRKYFFYDQIDLKSTRDINQIFTEQWNKEWVIEQFQRTITTGNGVNGYDLMIVILPNVNSHGHHTASGLLALQAIQRLQRIKSTNITIPTIIGGSEYVLTQPPNYSADPLAEVLTNITPFEFHFNLKWKVSNSRFVDYQTILLWMAAEHKTQGGLINEILSEHDRINEQYFYFAINEQCDPNGRHTMVKNLFTQLTNIHQSY</sequence>
<dbReference type="EMBL" id="CAJNOO010001483">
    <property type="protein sequence ID" value="CAF1159752.1"/>
    <property type="molecule type" value="Genomic_DNA"/>
</dbReference>
<dbReference type="Proteomes" id="UP000663874">
    <property type="component" value="Unassembled WGS sequence"/>
</dbReference>
<dbReference type="Proteomes" id="UP000663889">
    <property type="component" value="Unassembled WGS sequence"/>
</dbReference>
<reference evidence="4" key="1">
    <citation type="submission" date="2021-02" db="EMBL/GenBank/DDBJ databases">
        <authorList>
            <person name="Nowell W R."/>
        </authorList>
    </citation>
    <scope>NUCLEOTIDE SEQUENCE</scope>
</reference>
<feature type="signal peptide" evidence="3">
    <location>
        <begin position="1"/>
        <end position="16"/>
    </location>
</feature>
<dbReference type="Pfam" id="PF02585">
    <property type="entry name" value="PIG-L"/>
    <property type="match status" value="1"/>
</dbReference>
<dbReference type="EMBL" id="CAJOAX010003017">
    <property type="protein sequence ID" value="CAF3832082.1"/>
    <property type="molecule type" value="Genomic_DNA"/>
</dbReference>
<accession>A0A814TLH7</accession>
<keyword evidence="3" id="KW-0732">Signal</keyword>
<dbReference type="Gene3D" id="3.40.50.10320">
    <property type="entry name" value="LmbE-like"/>
    <property type="match status" value="1"/>
</dbReference>
<comment type="caution">
    <text evidence="4">The sequence shown here is derived from an EMBL/GenBank/DDBJ whole genome shotgun (WGS) entry which is preliminary data.</text>
</comment>
<evidence type="ECO:0000313" key="8">
    <source>
        <dbReference type="Proteomes" id="UP000663882"/>
    </source>
</evidence>
<evidence type="ECO:0000256" key="2">
    <source>
        <dbReference type="ARBA" id="ARBA00012176"/>
    </source>
</evidence>
<dbReference type="PANTHER" id="PTHR12993">
    <property type="entry name" value="N-ACETYLGLUCOSAMINYL-PHOSPHATIDYLINOSITOL DE-N-ACETYLASE-RELATED"/>
    <property type="match status" value="1"/>
</dbReference>